<feature type="domain" description="EamA" evidence="12">
    <location>
        <begin position="26"/>
        <end position="114"/>
    </location>
</feature>
<feature type="transmembrane region" description="Helical" evidence="11">
    <location>
        <begin position="45"/>
        <end position="65"/>
    </location>
</feature>
<keyword evidence="8 11" id="KW-1133">Transmembrane helix</keyword>
<evidence type="ECO:0000256" key="7">
    <source>
        <dbReference type="ARBA" id="ARBA00022985"/>
    </source>
</evidence>
<evidence type="ECO:0000256" key="9">
    <source>
        <dbReference type="ARBA" id="ARBA00023098"/>
    </source>
</evidence>
<keyword evidence="5" id="KW-0441">Lipid A biosynthesis</keyword>
<keyword evidence="10 11" id="KW-0472">Membrane</keyword>
<comment type="caution">
    <text evidence="13">The sequence shown here is derived from an EMBL/GenBank/DDBJ whole genome shotgun (WGS) entry which is preliminary data.</text>
</comment>
<dbReference type="EMBL" id="BMXY01000004">
    <property type="protein sequence ID" value="GGZ71012.1"/>
    <property type="molecule type" value="Genomic_DNA"/>
</dbReference>
<dbReference type="InterPro" id="IPR000620">
    <property type="entry name" value="EamA_dom"/>
</dbReference>
<dbReference type="Gene3D" id="1.10.3730.20">
    <property type="match status" value="1"/>
</dbReference>
<evidence type="ECO:0000256" key="5">
    <source>
        <dbReference type="ARBA" id="ARBA00022556"/>
    </source>
</evidence>
<feature type="transmembrane region" description="Helical" evidence="11">
    <location>
        <begin position="98"/>
        <end position="117"/>
    </location>
</feature>
<keyword evidence="2" id="KW-1003">Cell membrane</keyword>
<protein>
    <submittedName>
        <fullName evidence="13">4-amino-4-deoxy-L-arabinose-phosphoundecaprenol flippase subunit ArnE</fullName>
    </submittedName>
</protein>
<evidence type="ECO:0000256" key="8">
    <source>
        <dbReference type="ARBA" id="ARBA00022989"/>
    </source>
</evidence>
<evidence type="ECO:0000256" key="2">
    <source>
        <dbReference type="ARBA" id="ARBA00022475"/>
    </source>
</evidence>
<evidence type="ECO:0000256" key="10">
    <source>
        <dbReference type="ARBA" id="ARBA00023136"/>
    </source>
</evidence>
<evidence type="ECO:0000313" key="14">
    <source>
        <dbReference type="Proteomes" id="UP000643403"/>
    </source>
</evidence>
<dbReference type="SUPFAM" id="SSF103481">
    <property type="entry name" value="Multidrug resistance efflux transporter EmrE"/>
    <property type="match status" value="1"/>
</dbReference>
<evidence type="ECO:0000256" key="3">
    <source>
        <dbReference type="ARBA" id="ARBA00022516"/>
    </source>
</evidence>
<evidence type="ECO:0000256" key="1">
    <source>
        <dbReference type="ARBA" id="ARBA00004651"/>
    </source>
</evidence>
<keyword evidence="6 11" id="KW-0812">Transmembrane</keyword>
<dbReference type="InterPro" id="IPR000390">
    <property type="entry name" value="Small_drug/metabolite_transptr"/>
</dbReference>
<feature type="transmembrane region" description="Helical" evidence="11">
    <location>
        <begin position="72"/>
        <end position="92"/>
    </location>
</feature>
<keyword evidence="4" id="KW-0997">Cell inner membrane</keyword>
<sequence length="118" mass="12645">MVAATIFLTSYGQLVLKWQANVPHAPLPGWLGRLPVVVQMLARPWVLSAFVAAFGASLCWMMALSRLELSRAYPFMALNFLLVTLIAIPLFGESLSPAKIGGLILIVAGLIVISQGAP</sequence>
<name>A0ABQ3CAH5_9GAMM</name>
<reference evidence="14" key="1">
    <citation type="journal article" date="2019" name="Int. J. Syst. Evol. Microbiol.">
        <title>The Global Catalogue of Microorganisms (GCM) 10K type strain sequencing project: providing services to taxonomists for standard genome sequencing and annotation.</title>
        <authorList>
            <consortium name="The Broad Institute Genomics Platform"/>
            <consortium name="The Broad Institute Genome Sequencing Center for Infectious Disease"/>
            <person name="Wu L."/>
            <person name="Ma J."/>
        </authorList>
    </citation>
    <scope>NUCLEOTIDE SEQUENCE [LARGE SCALE GENOMIC DNA]</scope>
    <source>
        <strain evidence="14">KCTC 22558</strain>
    </source>
</reference>
<accession>A0ABQ3CAH5</accession>
<dbReference type="PANTHER" id="PTHR30561:SF9">
    <property type="entry name" value="4-AMINO-4-DEOXY-L-ARABINOSE-PHOSPHOUNDECAPRENOL FLIPPASE SUBUNIT ARNF-RELATED"/>
    <property type="match status" value="1"/>
</dbReference>
<dbReference type="RefSeq" id="WP_229790821.1">
    <property type="nucleotide sequence ID" value="NZ_BMXY01000004.1"/>
</dbReference>
<keyword evidence="14" id="KW-1185">Reference proteome</keyword>
<keyword evidence="7" id="KW-0448">Lipopolysaccharide biosynthesis</keyword>
<comment type="subcellular location">
    <subcellularLocation>
        <location evidence="1">Cell membrane</location>
        <topology evidence="1">Multi-pass membrane protein</topology>
    </subcellularLocation>
</comment>
<gene>
    <name evidence="13" type="primary">arnE</name>
    <name evidence="13" type="ORF">GCM10008101_26720</name>
</gene>
<keyword evidence="3" id="KW-0444">Lipid biosynthesis</keyword>
<keyword evidence="9" id="KW-0443">Lipid metabolism</keyword>
<dbReference type="Pfam" id="PF00892">
    <property type="entry name" value="EamA"/>
    <property type="match status" value="1"/>
</dbReference>
<evidence type="ECO:0000259" key="12">
    <source>
        <dbReference type="Pfam" id="PF00892"/>
    </source>
</evidence>
<evidence type="ECO:0000313" key="13">
    <source>
        <dbReference type="EMBL" id="GGZ71012.1"/>
    </source>
</evidence>
<dbReference type="InterPro" id="IPR037185">
    <property type="entry name" value="EmrE-like"/>
</dbReference>
<evidence type="ECO:0000256" key="6">
    <source>
        <dbReference type="ARBA" id="ARBA00022692"/>
    </source>
</evidence>
<dbReference type="PANTHER" id="PTHR30561">
    <property type="entry name" value="SMR FAMILY PROTON-DEPENDENT DRUG EFFLUX TRANSPORTER SUGE"/>
    <property type="match status" value="1"/>
</dbReference>
<proteinExistence type="predicted"/>
<organism evidence="13 14">
    <name type="scientific">Cognatilysobacter xinjiangensis</name>
    <dbReference type="NCBI Taxonomy" id="546892"/>
    <lineage>
        <taxon>Bacteria</taxon>
        <taxon>Pseudomonadati</taxon>
        <taxon>Pseudomonadota</taxon>
        <taxon>Gammaproteobacteria</taxon>
        <taxon>Lysobacterales</taxon>
        <taxon>Lysobacteraceae</taxon>
        <taxon>Cognatilysobacter</taxon>
    </lineage>
</organism>
<dbReference type="Proteomes" id="UP000643403">
    <property type="component" value="Unassembled WGS sequence"/>
</dbReference>
<evidence type="ECO:0000256" key="11">
    <source>
        <dbReference type="SAM" id="Phobius"/>
    </source>
</evidence>
<evidence type="ECO:0000256" key="4">
    <source>
        <dbReference type="ARBA" id="ARBA00022519"/>
    </source>
</evidence>